<keyword evidence="1" id="KW-0175">Coiled coil</keyword>
<organism evidence="2 3">
    <name type="scientific">Microbispora oryzae</name>
    <dbReference type="NCBI Taxonomy" id="2806554"/>
    <lineage>
        <taxon>Bacteria</taxon>
        <taxon>Bacillati</taxon>
        <taxon>Actinomycetota</taxon>
        <taxon>Actinomycetes</taxon>
        <taxon>Streptosporangiales</taxon>
        <taxon>Streptosporangiaceae</taxon>
        <taxon>Microbispora</taxon>
    </lineage>
</organism>
<proteinExistence type="predicted"/>
<dbReference type="EMBL" id="JAFCNB010000003">
    <property type="protein sequence ID" value="MBP2703542.1"/>
    <property type="molecule type" value="Genomic_DNA"/>
</dbReference>
<dbReference type="Proteomes" id="UP000674234">
    <property type="component" value="Unassembled WGS sequence"/>
</dbReference>
<dbReference type="RefSeq" id="WP_210154853.1">
    <property type="nucleotide sequence ID" value="NZ_JAFCNB010000003.1"/>
</dbReference>
<protein>
    <submittedName>
        <fullName evidence="2">Uncharacterized protein</fullName>
    </submittedName>
</protein>
<evidence type="ECO:0000256" key="1">
    <source>
        <dbReference type="SAM" id="Coils"/>
    </source>
</evidence>
<sequence length="99" mass="10647">MEKTFYLRFDDGSVGIATYTLPAGSTEISQAEYEADLARIETENEATREAQQQAELQSLADSLAELMAGGMTEATARRVLNIPPDLELPAPQTGEPATA</sequence>
<feature type="coiled-coil region" evidence="1">
    <location>
        <begin position="30"/>
        <end position="57"/>
    </location>
</feature>
<comment type="caution">
    <text evidence="2">The sequence shown here is derived from an EMBL/GenBank/DDBJ whole genome shotgun (WGS) entry which is preliminary data.</text>
</comment>
<accession>A0A941AI80</accession>
<evidence type="ECO:0000313" key="3">
    <source>
        <dbReference type="Proteomes" id="UP000674234"/>
    </source>
</evidence>
<name>A0A941AI80_9ACTN</name>
<dbReference type="AlphaFoldDB" id="A0A941AI80"/>
<gene>
    <name evidence="2" type="ORF">JOL79_06980</name>
</gene>
<keyword evidence="3" id="KW-1185">Reference proteome</keyword>
<reference evidence="2" key="1">
    <citation type="submission" date="2021-02" db="EMBL/GenBank/DDBJ databases">
        <title>Draft genome sequence of Microbispora sp. RL4-1S isolated from rice leaves in Thailand.</title>
        <authorList>
            <person name="Muangham S."/>
            <person name="Duangmal K."/>
        </authorList>
    </citation>
    <scope>NUCLEOTIDE SEQUENCE</scope>
    <source>
        <strain evidence="2">RL4-1S</strain>
    </source>
</reference>
<evidence type="ECO:0000313" key="2">
    <source>
        <dbReference type="EMBL" id="MBP2703542.1"/>
    </source>
</evidence>